<dbReference type="CDD" id="cd06850">
    <property type="entry name" value="biotinyl_domain"/>
    <property type="match status" value="1"/>
</dbReference>
<dbReference type="EMBL" id="JBHULX010000048">
    <property type="protein sequence ID" value="MFD2593415.1"/>
    <property type="molecule type" value="Genomic_DNA"/>
</dbReference>
<organism evidence="3 4">
    <name type="scientific">Aquimarina hainanensis</name>
    <dbReference type="NCBI Taxonomy" id="1578017"/>
    <lineage>
        <taxon>Bacteria</taxon>
        <taxon>Pseudomonadati</taxon>
        <taxon>Bacteroidota</taxon>
        <taxon>Flavobacteriia</taxon>
        <taxon>Flavobacteriales</taxon>
        <taxon>Flavobacteriaceae</taxon>
        <taxon>Aquimarina</taxon>
    </lineage>
</organism>
<accession>A0ABW5NG80</accession>
<dbReference type="Proteomes" id="UP001597459">
    <property type="component" value="Unassembled WGS sequence"/>
</dbReference>
<gene>
    <name evidence="3" type="ORF">ACFSTE_21440</name>
</gene>
<evidence type="ECO:0000259" key="2">
    <source>
        <dbReference type="PROSITE" id="PS50968"/>
    </source>
</evidence>
<dbReference type="Gene3D" id="2.40.50.100">
    <property type="match status" value="1"/>
</dbReference>
<dbReference type="Pfam" id="PF00364">
    <property type="entry name" value="Biotin_lipoyl"/>
    <property type="match status" value="1"/>
</dbReference>
<sequence length="161" mass="18028">MSNTFKLKVNNAFDIELTEESLANLDAVKTTPSKYHILHHQKPYEAEIISSDFDQKNYVVNINNNTYTVDIANALDQLIAEMGFSIGSSKQINQIKAPMPGLIIDVHVNEGQEVKEEEYLLVLEAMKMENIITSPRDGIIKSVSITSGETVDKGKLLIEFE</sequence>
<dbReference type="PANTHER" id="PTHR45266:SF3">
    <property type="entry name" value="OXALOACETATE DECARBOXYLASE ALPHA CHAIN"/>
    <property type="match status" value="1"/>
</dbReference>
<protein>
    <submittedName>
        <fullName evidence="3">Biotin/lipoyl-containing protein</fullName>
    </submittedName>
</protein>
<feature type="domain" description="Lipoyl-binding" evidence="2">
    <location>
        <begin position="83"/>
        <end position="161"/>
    </location>
</feature>
<comment type="caution">
    <text evidence="3">The sequence shown here is derived from an EMBL/GenBank/DDBJ whole genome shotgun (WGS) entry which is preliminary data.</text>
</comment>
<dbReference type="InterPro" id="IPR000089">
    <property type="entry name" value="Biotin_lipoyl"/>
</dbReference>
<dbReference type="PROSITE" id="PS50968">
    <property type="entry name" value="BIOTINYL_LIPOYL"/>
    <property type="match status" value="1"/>
</dbReference>
<reference evidence="4" key="1">
    <citation type="journal article" date="2019" name="Int. J. Syst. Evol. Microbiol.">
        <title>The Global Catalogue of Microorganisms (GCM) 10K type strain sequencing project: providing services to taxonomists for standard genome sequencing and annotation.</title>
        <authorList>
            <consortium name="The Broad Institute Genomics Platform"/>
            <consortium name="The Broad Institute Genome Sequencing Center for Infectious Disease"/>
            <person name="Wu L."/>
            <person name="Ma J."/>
        </authorList>
    </citation>
    <scope>NUCLEOTIDE SEQUENCE [LARGE SCALE GENOMIC DNA]</scope>
    <source>
        <strain evidence="4">KCTC 42423</strain>
    </source>
</reference>
<dbReference type="SUPFAM" id="SSF51230">
    <property type="entry name" value="Single hybrid motif"/>
    <property type="match status" value="1"/>
</dbReference>
<evidence type="ECO:0000313" key="3">
    <source>
        <dbReference type="EMBL" id="MFD2593415.1"/>
    </source>
</evidence>
<name>A0ABW5NG80_9FLAO</name>
<dbReference type="RefSeq" id="WP_176030775.1">
    <property type="nucleotide sequence ID" value="NZ_JBHSJV010000001.1"/>
</dbReference>
<evidence type="ECO:0000256" key="1">
    <source>
        <dbReference type="ARBA" id="ARBA00023267"/>
    </source>
</evidence>
<dbReference type="InterPro" id="IPR011053">
    <property type="entry name" value="Single_hybrid_motif"/>
</dbReference>
<dbReference type="InterPro" id="IPR050709">
    <property type="entry name" value="Biotin_Carboxyl_Carrier/Decarb"/>
</dbReference>
<dbReference type="PANTHER" id="PTHR45266">
    <property type="entry name" value="OXALOACETATE DECARBOXYLASE ALPHA CHAIN"/>
    <property type="match status" value="1"/>
</dbReference>
<keyword evidence="1" id="KW-0092">Biotin</keyword>
<proteinExistence type="predicted"/>
<evidence type="ECO:0000313" key="4">
    <source>
        <dbReference type="Proteomes" id="UP001597459"/>
    </source>
</evidence>
<keyword evidence="4" id="KW-1185">Reference proteome</keyword>